<gene>
    <name evidence="2" type="ORF">P0Y55_17160</name>
</gene>
<evidence type="ECO:0000313" key="3">
    <source>
        <dbReference type="Proteomes" id="UP001178662"/>
    </source>
</evidence>
<feature type="transmembrane region" description="Helical" evidence="1">
    <location>
        <begin position="110"/>
        <end position="128"/>
    </location>
</feature>
<feature type="transmembrane region" description="Helical" evidence="1">
    <location>
        <begin position="30"/>
        <end position="47"/>
    </location>
</feature>
<reference evidence="2" key="1">
    <citation type="submission" date="2023-03" db="EMBL/GenBank/DDBJ databases">
        <title>Andean soil-derived lignocellulolytic bacterial consortium as a source of novel taxa and putative plastic-active enzymes.</title>
        <authorList>
            <person name="Diaz-Garcia L."/>
            <person name="Chuvochina M."/>
            <person name="Feuerriegel G."/>
            <person name="Bunk B."/>
            <person name="Sproer C."/>
            <person name="Streit W.R."/>
            <person name="Rodriguez L.M."/>
            <person name="Overmann J."/>
            <person name="Jimenez D.J."/>
        </authorList>
    </citation>
    <scope>NUCLEOTIDE SEQUENCE</scope>
    <source>
        <strain evidence="2">MAG 2441</strain>
    </source>
</reference>
<keyword evidence="1" id="KW-0812">Transmembrane</keyword>
<evidence type="ECO:0000256" key="1">
    <source>
        <dbReference type="SAM" id="Phobius"/>
    </source>
</evidence>
<keyword evidence="3" id="KW-1185">Reference proteome</keyword>
<feature type="transmembrane region" description="Helical" evidence="1">
    <location>
        <begin position="53"/>
        <end position="74"/>
    </location>
</feature>
<feature type="transmembrane region" description="Helical" evidence="1">
    <location>
        <begin position="134"/>
        <end position="153"/>
    </location>
</feature>
<organism evidence="2 3">
    <name type="scientific">Candidatus Cohnella colombiensis</name>
    <dbReference type="NCBI Taxonomy" id="3121368"/>
    <lineage>
        <taxon>Bacteria</taxon>
        <taxon>Bacillati</taxon>
        <taxon>Bacillota</taxon>
        <taxon>Bacilli</taxon>
        <taxon>Bacillales</taxon>
        <taxon>Paenibacillaceae</taxon>
        <taxon>Cohnella</taxon>
    </lineage>
</organism>
<dbReference type="EMBL" id="CP119317">
    <property type="protein sequence ID" value="WEK54253.1"/>
    <property type="molecule type" value="Genomic_DNA"/>
</dbReference>
<keyword evidence="1" id="KW-0472">Membrane</keyword>
<keyword evidence="1" id="KW-1133">Transmembrane helix</keyword>
<protein>
    <submittedName>
        <fullName evidence="2">Transposase</fullName>
    </submittedName>
</protein>
<name>A0AA95EVM3_9BACL</name>
<dbReference type="AlphaFoldDB" id="A0AA95EVM3"/>
<evidence type="ECO:0000313" key="2">
    <source>
        <dbReference type="EMBL" id="WEK54253.1"/>
    </source>
</evidence>
<sequence>MKDELPTKQDPTFYNYKLIRKVALHPERKYSYMVTALLVPLVLFLIYSWTGLLYSLLATALIMLIHIIVLKITLRRVDQLSEKKWALRLDWPWIGPLPIMDTQLALFRRLHFHLFLVGCCVAGLLYPWTHSSLVVALLYWHVWLLTPRIRLLLSLRRERGDGVIRLESREVLYYHQ</sequence>
<accession>A0AA95EVM3</accession>
<proteinExistence type="predicted"/>
<dbReference type="Proteomes" id="UP001178662">
    <property type="component" value="Chromosome"/>
</dbReference>